<feature type="compositionally biased region" description="Polar residues" evidence="1">
    <location>
        <begin position="124"/>
        <end position="136"/>
    </location>
</feature>
<dbReference type="PANTHER" id="PTHR48161">
    <property type="entry name" value="BNACNNG12870D PROTEIN"/>
    <property type="match status" value="1"/>
</dbReference>
<name>A0A9J5XP90_SOLCO</name>
<reference evidence="2 3" key="1">
    <citation type="submission" date="2020-09" db="EMBL/GenBank/DDBJ databases">
        <title>De no assembly of potato wild relative species, Solanum commersonii.</title>
        <authorList>
            <person name="Cho K."/>
        </authorList>
    </citation>
    <scope>NUCLEOTIDE SEQUENCE [LARGE SCALE GENOMIC DNA]</scope>
    <source>
        <strain evidence="2">LZ3.2</strain>
        <tissue evidence="2">Leaf</tissue>
    </source>
</reference>
<dbReference type="AlphaFoldDB" id="A0A9J5XP90"/>
<evidence type="ECO:0000313" key="2">
    <source>
        <dbReference type="EMBL" id="KAG5589164.1"/>
    </source>
</evidence>
<feature type="compositionally biased region" description="Basic residues" evidence="1">
    <location>
        <begin position="55"/>
        <end position="66"/>
    </location>
</feature>
<keyword evidence="3" id="KW-1185">Reference proteome</keyword>
<protein>
    <submittedName>
        <fullName evidence="2">Uncharacterized protein</fullName>
    </submittedName>
</protein>
<organism evidence="2 3">
    <name type="scientific">Solanum commersonii</name>
    <name type="common">Commerson's wild potato</name>
    <name type="synonym">Commerson's nightshade</name>
    <dbReference type="NCBI Taxonomy" id="4109"/>
    <lineage>
        <taxon>Eukaryota</taxon>
        <taxon>Viridiplantae</taxon>
        <taxon>Streptophyta</taxon>
        <taxon>Embryophyta</taxon>
        <taxon>Tracheophyta</taxon>
        <taxon>Spermatophyta</taxon>
        <taxon>Magnoliopsida</taxon>
        <taxon>eudicotyledons</taxon>
        <taxon>Gunneridae</taxon>
        <taxon>Pentapetalae</taxon>
        <taxon>asterids</taxon>
        <taxon>lamiids</taxon>
        <taxon>Solanales</taxon>
        <taxon>Solanaceae</taxon>
        <taxon>Solanoideae</taxon>
        <taxon>Solaneae</taxon>
        <taxon>Solanum</taxon>
    </lineage>
</organism>
<dbReference type="EMBL" id="JACXVP010000008">
    <property type="protein sequence ID" value="KAG5589164.1"/>
    <property type="molecule type" value="Genomic_DNA"/>
</dbReference>
<evidence type="ECO:0000256" key="1">
    <source>
        <dbReference type="SAM" id="MobiDB-lite"/>
    </source>
</evidence>
<dbReference type="Proteomes" id="UP000824120">
    <property type="component" value="Chromosome 8"/>
</dbReference>
<sequence length="143" mass="16218">MGPRDRYDDWFSQVNFATKPSQNEKALWSKGKRVRCHTPRLPKVPRGRADAVERRSRRVPHGRGTRRPSQGTSRPTSNTGETESNPIGCRGSIVSAASLDFIVIIFESEGRDLFSQWKKGSRFDSAQPNDTSNTNDLRPRMRC</sequence>
<dbReference type="OrthoDB" id="1929568at2759"/>
<accession>A0A9J5XP90</accession>
<feature type="compositionally biased region" description="Polar residues" evidence="1">
    <location>
        <begin position="67"/>
        <end position="85"/>
    </location>
</feature>
<feature type="region of interest" description="Disordered" evidence="1">
    <location>
        <begin position="21"/>
        <end position="89"/>
    </location>
</feature>
<evidence type="ECO:0000313" key="3">
    <source>
        <dbReference type="Proteomes" id="UP000824120"/>
    </source>
</evidence>
<dbReference type="PANTHER" id="PTHR48161:SF2">
    <property type="entry name" value="ORF122B PROTEIN"/>
    <property type="match status" value="1"/>
</dbReference>
<gene>
    <name evidence="2" type="ORF">H5410_039678</name>
</gene>
<feature type="compositionally biased region" description="Basic residues" evidence="1">
    <location>
        <begin position="30"/>
        <end position="46"/>
    </location>
</feature>
<feature type="region of interest" description="Disordered" evidence="1">
    <location>
        <begin position="120"/>
        <end position="143"/>
    </location>
</feature>
<comment type="caution">
    <text evidence="2">The sequence shown here is derived from an EMBL/GenBank/DDBJ whole genome shotgun (WGS) entry which is preliminary data.</text>
</comment>
<proteinExistence type="predicted"/>